<sequence length="56" mass="6580">MVLRGKPREEDCKRSIPSYAGTCLDLLHVCFKMKNEKKERERRRERDTGTVSAKEP</sequence>
<dbReference type="HOGENOM" id="CLU_3015676_0_0_1"/>
<evidence type="ECO:0000313" key="3">
    <source>
        <dbReference type="Proteomes" id="UP000016935"/>
    </source>
</evidence>
<dbReference type="AlphaFoldDB" id="R0KAV2"/>
<keyword evidence="3" id="KW-1185">Reference proteome</keyword>
<dbReference type="Proteomes" id="UP000016935">
    <property type="component" value="Unassembled WGS sequence"/>
</dbReference>
<accession>R0KAV2</accession>
<proteinExistence type="predicted"/>
<reference evidence="2 3" key="2">
    <citation type="journal article" date="2013" name="PLoS Genet.">
        <title>Comparative genome structure, secondary metabolite, and effector coding capacity across Cochliobolus pathogens.</title>
        <authorList>
            <person name="Condon B.J."/>
            <person name="Leng Y."/>
            <person name="Wu D."/>
            <person name="Bushley K.E."/>
            <person name="Ohm R.A."/>
            <person name="Otillar R."/>
            <person name="Martin J."/>
            <person name="Schackwitz W."/>
            <person name="Grimwood J."/>
            <person name="MohdZainudin N."/>
            <person name="Xue C."/>
            <person name="Wang R."/>
            <person name="Manning V.A."/>
            <person name="Dhillon B."/>
            <person name="Tu Z.J."/>
            <person name="Steffenson B.J."/>
            <person name="Salamov A."/>
            <person name="Sun H."/>
            <person name="Lowry S."/>
            <person name="LaButti K."/>
            <person name="Han J."/>
            <person name="Copeland A."/>
            <person name="Lindquist E."/>
            <person name="Barry K."/>
            <person name="Schmutz J."/>
            <person name="Baker S.E."/>
            <person name="Ciuffetti L.M."/>
            <person name="Grigoriev I.V."/>
            <person name="Zhong S."/>
            <person name="Turgeon B.G."/>
        </authorList>
    </citation>
    <scope>NUCLEOTIDE SEQUENCE [LARGE SCALE GENOMIC DNA]</scope>
    <source>
        <strain evidence="3">28A</strain>
    </source>
</reference>
<name>R0KAV2_EXST2</name>
<gene>
    <name evidence="2" type="ORF">SETTUDRAFT_167039</name>
</gene>
<evidence type="ECO:0000313" key="2">
    <source>
        <dbReference type="EMBL" id="EOA90073.1"/>
    </source>
</evidence>
<dbReference type="GeneID" id="19400017"/>
<dbReference type="EMBL" id="KB908493">
    <property type="protein sequence ID" value="EOA90073.1"/>
    <property type="molecule type" value="Genomic_DNA"/>
</dbReference>
<evidence type="ECO:0000256" key="1">
    <source>
        <dbReference type="SAM" id="MobiDB-lite"/>
    </source>
</evidence>
<protein>
    <submittedName>
        <fullName evidence="2">Uncharacterized protein</fullName>
    </submittedName>
</protein>
<organism evidence="2 3">
    <name type="scientific">Exserohilum turcicum (strain 28A)</name>
    <name type="common">Northern leaf blight fungus</name>
    <name type="synonym">Setosphaeria turcica</name>
    <dbReference type="NCBI Taxonomy" id="671987"/>
    <lineage>
        <taxon>Eukaryota</taxon>
        <taxon>Fungi</taxon>
        <taxon>Dikarya</taxon>
        <taxon>Ascomycota</taxon>
        <taxon>Pezizomycotina</taxon>
        <taxon>Dothideomycetes</taxon>
        <taxon>Pleosporomycetidae</taxon>
        <taxon>Pleosporales</taxon>
        <taxon>Pleosporineae</taxon>
        <taxon>Pleosporaceae</taxon>
        <taxon>Exserohilum</taxon>
    </lineage>
</organism>
<feature type="region of interest" description="Disordered" evidence="1">
    <location>
        <begin position="36"/>
        <end position="56"/>
    </location>
</feature>
<dbReference type="RefSeq" id="XP_008022005.1">
    <property type="nucleotide sequence ID" value="XM_008023814.1"/>
</dbReference>
<reference evidence="2 3" key="1">
    <citation type="journal article" date="2012" name="PLoS Pathog.">
        <title>Diverse lifestyles and strategies of plant pathogenesis encoded in the genomes of eighteen Dothideomycetes fungi.</title>
        <authorList>
            <person name="Ohm R.A."/>
            <person name="Feau N."/>
            <person name="Henrissat B."/>
            <person name="Schoch C.L."/>
            <person name="Horwitz B.A."/>
            <person name="Barry K.W."/>
            <person name="Condon B.J."/>
            <person name="Copeland A.C."/>
            <person name="Dhillon B."/>
            <person name="Glaser F."/>
            <person name="Hesse C.N."/>
            <person name="Kosti I."/>
            <person name="LaButti K."/>
            <person name="Lindquist E.A."/>
            <person name="Lucas S."/>
            <person name="Salamov A.A."/>
            <person name="Bradshaw R.E."/>
            <person name="Ciuffetti L."/>
            <person name="Hamelin R.C."/>
            <person name="Kema G.H.J."/>
            <person name="Lawrence C."/>
            <person name="Scott J.A."/>
            <person name="Spatafora J.W."/>
            <person name="Turgeon B.G."/>
            <person name="de Wit P.J.G.M."/>
            <person name="Zhong S."/>
            <person name="Goodwin S.B."/>
            <person name="Grigoriev I.V."/>
        </authorList>
    </citation>
    <scope>NUCLEOTIDE SEQUENCE [LARGE SCALE GENOMIC DNA]</scope>
    <source>
        <strain evidence="3">28A</strain>
    </source>
</reference>